<evidence type="ECO:0000313" key="2">
    <source>
        <dbReference type="EMBL" id="SNV51126.1"/>
    </source>
</evidence>
<evidence type="ECO:0008006" key="4">
    <source>
        <dbReference type="Google" id="ProtNLM"/>
    </source>
</evidence>
<dbReference type="PROSITE" id="PS51257">
    <property type="entry name" value="PROKAR_LIPOPROTEIN"/>
    <property type="match status" value="1"/>
</dbReference>
<evidence type="ECO:0000256" key="1">
    <source>
        <dbReference type="SAM" id="SignalP"/>
    </source>
</evidence>
<dbReference type="AlphaFoldDB" id="A0AAJ5C0R9"/>
<dbReference type="Proteomes" id="UP000215355">
    <property type="component" value="Chromosome 1"/>
</dbReference>
<sequence length="157" mass="17089">MIRKSFACLAVLGALTLGSCGSSSKNAAEYNNSIITVINENESHIANMNSAMTSADYAKAETVRAEWEKALNADIKKVEDLGDFNGDAEFQTAVVDGLKGYQKIVTDAYPKLIEIRKNNVEDPATETKLLDDINKAFEDAANNVNKASDAFEAKYNK</sequence>
<accession>A0AAJ5C0R9</accession>
<feature type="chain" id="PRO_5042576438" description="Lipoprotein" evidence="1">
    <location>
        <begin position="28"/>
        <end position="157"/>
    </location>
</feature>
<gene>
    <name evidence="2" type="ORF">SAMEA4412673_02281</name>
</gene>
<keyword evidence="1" id="KW-0732">Signal</keyword>
<dbReference type="RefSeq" id="WP_093096856.1">
    <property type="nucleotide sequence ID" value="NZ_FNGK01000001.1"/>
</dbReference>
<evidence type="ECO:0000313" key="3">
    <source>
        <dbReference type="Proteomes" id="UP000215355"/>
    </source>
</evidence>
<feature type="signal peptide" evidence="1">
    <location>
        <begin position="1"/>
        <end position="27"/>
    </location>
</feature>
<proteinExistence type="predicted"/>
<name>A0AAJ5C0R9_9SPHI</name>
<reference evidence="2 3" key="1">
    <citation type="submission" date="2017-06" db="EMBL/GenBank/DDBJ databases">
        <authorList>
            <consortium name="Pathogen Informatics"/>
        </authorList>
    </citation>
    <scope>NUCLEOTIDE SEQUENCE [LARGE SCALE GENOMIC DNA]</scope>
    <source>
        <strain evidence="2 3">NCTC12149</strain>
    </source>
</reference>
<dbReference type="KEGG" id="smiz:4412673_02281"/>
<organism evidence="2 3">
    <name type="scientific">Sphingobacterium mizutaii</name>
    <dbReference type="NCBI Taxonomy" id="1010"/>
    <lineage>
        <taxon>Bacteria</taxon>
        <taxon>Pseudomonadati</taxon>
        <taxon>Bacteroidota</taxon>
        <taxon>Sphingobacteriia</taxon>
        <taxon>Sphingobacteriales</taxon>
        <taxon>Sphingobacteriaceae</taxon>
        <taxon>Sphingobacterium</taxon>
    </lineage>
</organism>
<protein>
    <recommendedName>
        <fullName evidence="4">Lipoprotein</fullName>
    </recommendedName>
</protein>
<dbReference type="EMBL" id="LT906468">
    <property type="protein sequence ID" value="SNV51126.1"/>
    <property type="molecule type" value="Genomic_DNA"/>
</dbReference>